<evidence type="ECO:0000313" key="9">
    <source>
        <dbReference type="EMBL" id="KTB39258.1"/>
    </source>
</evidence>
<evidence type="ECO:0000256" key="7">
    <source>
        <dbReference type="ARBA" id="ARBA00093546"/>
    </source>
</evidence>
<dbReference type="AlphaFoldDB" id="A0A0W0FSY5"/>
<comment type="subunit">
    <text evidence="7">Self-assembles to form functional amyloid fibrils called rodlets. Self-assembly into fibrillar rodlets occurs spontaneously at hydrophobic:hydrophilic interfaces and the rodlets further associate laterally to form amphipathic monolayers.</text>
</comment>
<sequence length="117" mass="12207">MYKLFTVATLATLATFVAAAPTYDPYGHHDTPVAKCNTGDVQCCNTVDNAHNKDIALLASLLGIVVQDANVPIGIQCNPIDVIGISGNSCTQQPVCCDENNFNGLVAVGCTPVNVNV</sequence>
<proteinExistence type="inferred from homology"/>
<dbReference type="Pfam" id="PF01185">
    <property type="entry name" value="Hydrophobin"/>
    <property type="match status" value="1"/>
</dbReference>
<keyword evidence="5 8" id="KW-0732">Signal</keyword>
<keyword evidence="3 8" id="KW-0134">Cell wall</keyword>
<evidence type="ECO:0000256" key="1">
    <source>
        <dbReference type="ARBA" id="ARBA00004191"/>
    </source>
</evidence>
<evidence type="ECO:0000256" key="8">
    <source>
        <dbReference type="RuleBase" id="RU365009"/>
    </source>
</evidence>
<evidence type="ECO:0000256" key="5">
    <source>
        <dbReference type="ARBA" id="ARBA00022729"/>
    </source>
</evidence>
<feature type="chain" id="PRO_5013984524" description="Hydrophobin" evidence="8">
    <location>
        <begin position="20"/>
        <end position="117"/>
    </location>
</feature>
<comment type="caution">
    <text evidence="9">The sequence shown here is derived from an EMBL/GenBank/DDBJ whole genome shotgun (WGS) entry which is preliminary data.</text>
</comment>
<dbReference type="GO" id="GO:0009277">
    <property type="term" value="C:fungal-type cell wall"/>
    <property type="evidence" value="ECO:0007669"/>
    <property type="project" value="InterPro"/>
</dbReference>
<name>A0A0W0FSY5_MONRR</name>
<dbReference type="Proteomes" id="UP000054988">
    <property type="component" value="Unassembled WGS sequence"/>
</dbReference>
<evidence type="ECO:0000256" key="4">
    <source>
        <dbReference type="ARBA" id="ARBA00022525"/>
    </source>
</evidence>
<keyword evidence="4 8" id="KW-0964">Secreted</keyword>
<dbReference type="EMBL" id="LATX01001693">
    <property type="protein sequence ID" value="KTB39258.1"/>
    <property type="molecule type" value="Genomic_DNA"/>
</dbReference>
<feature type="signal peptide" evidence="8">
    <location>
        <begin position="1"/>
        <end position="19"/>
    </location>
</feature>
<evidence type="ECO:0000256" key="6">
    <source>
        <dbReference type="ARBA" id="ARBA00023157"/>
    </source>
</evidence>
<dbReference type="InterPro" id="IPR019778">
    <property type="entry name" value="Class_I_Hydrophobin_CS"/>
</dbReference>
<accession>A0A0W0FSY5</accession>
<dbReference type="CDD" id="cd23507">
    <property type="entry name" value="hydrophobin_I"/>
    <property type="match status" value="1"/>
</dbReference>
<evidence type="ECO:0000256" key="3">
    <source>
        <dbReference type="ARBA" id="ARBA00022512"/>
    </source>
</evidence>
<reference evidence="9 10" key="1">
    <citation type="submission" date="2015-12" db="EMBL/GenBank/DDBJ databases">
        <title>Draft genome sequence of Moniliophthora roreri, the causal agent of frosty pod rot of cacao.</title>
        <authorList>
            <person name="Aime M.C."/>
            <person name="Diaz-Valderrama J.R."/>
            <person name="Kijpornyongpan T."/>
            <person name="Phillips-Mora W."/>
        </authorList>
    </citation>
    <scope>NUCLEOTIDE SEQUENCE [LARGE SCALE GENOMIC DNA]</scope>
    <source>
        <strain evidence="9 10">MCA 2952</strain>
    </source>
</reference>
<evidence type="ECO:0000313" key="10">
    <source>
        <dbReference type="Proteomes" id="UP000054988"/>
    </source>
</evidence>
<comment type="similarity">
    <text evidence="2 8">Belongs to the fungal hydrophobin family.</text>
</comment>
<gene>
    <name evidence="9" type="ORF">WG66_8150</name>
</gene>
<dbReference type="SMART" id="SM00075">
    <property type="entry name" value="HYDRO"/>
    <property type="match status" value="1"/>
</dbReference>
<organism evidence="9 10">
    <name type="scientific">Moniliophthora roreri</name>
    <name type="common">Frosty pod rot fungus</name>
    <name type="synonym">Monilia roreri</name>
    <dbReference type="NCBI Taxonomy" id="221103"/>
    <lineage>
        <taxon>Eukaryota</taxon>
        <taxon>Fungi</taxon>
        <taxon>Dikarya</taxon>
        <taxon>Basidiomycota</taxon>
        <taxon>Agaricomycotina</taxon>
        <taxon>Agaricomycetes</taxon>
        <taxon>Agaricomycetidae</taxon>
        <taxon>Agaricales</taxon>
        <taxon>Marasmiineae</taxon>
        <taxon>Marasmiaceae</taxon>
        <taxon>Moniliophthora</taxon>
    </lineage>
</organism>
<dbReference type="InterPro" id="IPR001338">
    <property type="entry name" value="Class_I_Hydrophobin"/>
</dbReference>
<protein>
    <recommendedName>
        <fullName evidence="8">Hydrophobin</fullName>
    </recommendedName>
</protein>
<dbReference type="eggNOG" id="ENOG502T10M">
    <property type="taxonomic scope" value="Eukaryota"/>
</dbReference>
<evidence type="ECO:0000256" key="2">
    <source>
        <dbReference type="ARBA" id="ARBA00010446"/>
    </source>
</evidence>
<comment type="subcellular location">
    <subcellularLocation>
        <location evidence="1 8">Secreted</location>
        <location evidence="1 8">Cell wall</location>
    </subcellularLocation>
</comment>
<keyword evidence="6 8" id="KW-1015">Disulfide bond</keyword>
<dbReference type="GO" id="GO:0005199">
    <property type="term" value="F:structural constituent of cell wall"/>
    <property type="evidence" value="ECO:0007669"/>
    <property type="project" value="InterPro"/>
</dbReference>
<dbReference type="PROSITE" id="PS00956">
    <property type="entry name" value="HYDROPHOBIN"/>
    <property type="match status" value="1"/>
</dbReference>